<evidence type="ECO:0000313" key="3">
    <source>
        <dbReference type="EMBL" id="QJW96719.1"/>
    </source>
</evidence>
<dbReference type="AlphaFoldDB" id="A0A6M5YS40"/>
<evidence type="ECO:0000256" key="1">
    <source>
        <dbReference type="SAM" id="SignalP"/>
    </source>
</evidence>
<sequence length="601" mass="64199">MLRRALLALAGIAVAAFLAADRSPRAAAADPEVAGNWVLTYSPQAGLEQTLAIIKVEAKDGKPVASVISGARGANFEVSKFEADAKMVKFGLNIGWAFEGSVGKDGKVVIGSIGPDQTAIRAKLTRTDKTELDTNALVTQTDAPAPMAAARKLTSAVFQLRAKARVEKDADAKKELLNQADAAQKEADEKLPALLREVVAKHADTPFALDAIGDLLRSATKYKLTAEEVAKLLSQVEQLTIPHGPRFARFQTLAAVEAVVTQKGLEGSADATADRLAKTPGLPAEFVSRALSARKVALDALGKFDEAKAVGGEIAKLEEQIDAEYVKKVPPFKPEAFAGRKDKAANQVVVMELFTGAQCPPCVAADVAFDALQKAYKPTDLVLIQYHMHIPGPDPLTNPAAVARWDYYRAEFPKEIGGTPTTLFNGKPQAGGGGGMANAESKFKQYTGVINPLLEKSTDVKVAGKVTRKGEKLDISVEVSGAEGDDTKLRLLVVEETVKYVGGNQLRFHHQVVRAMPGGADGVAVRDKAFRHTAAVDFGDVKKGLTQYLDEYAANTRPFPKPDRPMDLKAVRVIALVQNDKTKEILQAVQLDVEGKDAGGH</sequence>
<name>A0A6M5YS40_9BACT</name>
<dbReference type="EMBL" id="CP053452">
    <property type="protein sequence ID" value="QJW96719.1"/>
    <property type="molecule type" value="Genomic_DNA"/>
</dbReference>
<feature type="chain" id="PRO_5026994423" description="Thioredoxin domain-containing protein" evidence="1">
    <location>
        <begin position="29"/>
        <end position="601"/>
    </location>
</feature>
<dbReference type="Gene3D" id="2.60.40.10">
    <property type="entry name" value="Immunoglobulins"/>
    <property type="match status" value="1"/>
</dbReference>
<feature type="signal peptide" evidence="1">
    <location>
        <begin position="1"/>
        <end position="28"/>
    </location>
</feature>
<dbReference type="Proteomes" id="UP000503447">
    <property type="component" value="Chromosome"/>
</dbReference>
<gene>
    <name evidence="3" type="ORF">FTUN_4278</name>
</gene>
<evidence type="ECO:0000259" key="2">
    <source>
        <dbReference type="PROSITE" id="PS51352"/>
    </source>
</evidence>
<dbReference type="InterPro" id="IPR013766">
    <property type="entry name" value="Thioredoxin_domain"/>
</dbReference>
<evidence type="ECO:0000313" key="4">
    <source>
        <dbReference type="Proteomes" id="UP000503447"/>
    </source>
</evidence>
<proteinExistence type="predicted"/>
<keyword evidence="1" id="KW-0732">Signal</keyword>
<dbReference type="SUPFAM" id="SSF52833">
    <property type="entry name" value="Thioredoxin-like"/>
    <property type="match status" value="1"/>
</dbReference>
<dbReference type="InterPro" id="IPR013783">
    <property type="entry name" value="Ig-like_fold"/>
</dbReference>
<organism evidence="3 4">
    <name type="scientific">Frigoriglobus tundricola</name>
    <dbReference type="NCBI Taxonomy" id="2774151"/>
    <lineage>
        <taxon>Bacteria</taxon>
        <taxon>Pseudomonadati</taxon>
        <taxon>Planctomycetota</taxon>
        <taxon>Planctomycetia</taxon>
        <taxon>Gemmatales</taxon>
        <taxon>Gemmataceae</taxon>
        <taxon>Frigoriglobus</taxon>
    </lineage>
</organism>
<dbReference type="RefSeq" id="WP_171472246.1">
    <property type="nucleotide sequence ID" value="NZ_CP053452.2"/>
</dbReference>
<dbReference type="InterPro" id="IPR036249">
    <property type="entry name" value="Thioredoxin-like_sf"/>
</dbReference>
<keyword evidence="4" id="KW-1185">Reference proteome</keyword>
<dbReference type="KEGG" id="ftj:FTUN_4278"/>
<reference evidence="4" key="1">
    <citation type="submission" date="2020-05" db="EMBL/GenBank/DDBJ databases">
        <title>Frigoriglobus tundricola gen. nov., sp. nov., a psychrotolerant cellulolytic planctomycete of the family Gemmataceae with two divergent copies of 16S rRNA gene.</title>
        <authorList>
            <person name="Kulichevskaya I.S."/>
            <person name="Ivanova A.A."/>
            <person name="Naumoff D.G."/>
            <person name="Beletsky A.V."/>
            <person name="Rijpstra W.I.C."/>
            <person name="Sinninghe Damste J.S."/>
            <person name="Mardanov A.V."/>
            <person name="Ravin N.V."/>
            <person name="Dedysh S.N."/>
        </authorList>
    </citation>
    <scope>NUCLEOTIDE SEQUENCE [LARGE SCALE GENOMIC DNA]</scope>
    <source>
        <strain evidence="4">PL17</strain>
    </source>
</reference>
<dbReference type="PROSITE" id="PS51352">
    <property type="entry name" value="THIOREDOXIN_2"/>
    <property type="match status" value="1"/>
</dbReference>
<feature type="domain" description="Thioredoxin" evidence="2">
    <location>
        <begin position="323"/>
        <end position="455"/>
    </location>
</feature>
<accession>A0A6M5YS40</accession>
<protein>
    <recommendedName>
        <fullName evidence="2">Thioredoxin domain-containing protein</fullName>
    </recommendedName>
</protein>